<keyword evidence="1" id="KW-0472">Membrane</keyword>
<dbReference type="AlphaFoldDB" id="A0A067Z4W3"/>
<accession>A0A067Z4W3</accession>
<keyword evidence="1" id="KW-1133">Transmembrane helix</keyword>
<sequence length="111" mass="12040">MDWTSLFQTILPYLPAKYAGDIVSIITFLIAAAALALRFWKPPASTSKLLPLFRIVSMIAQAKGWNTSAYQPGAKAIMVPVGSSRAKDAEKLGLDMVSTHPKAGEPPRRVN</sequence>
<dbReference type="KEGG" id="goy:GLS_c22400"/>
<dbReference type="EMBL" id="CP004373">
    <property type="protein sequence ID" value="AHK72111.1"/>
    <property type="molecule type" value="Genomic_DNA"/>
</dbReference>
<feature type="transmembrane region" description="Helical" evidence="1">
    <location>
        <begin position="22"/>
        <end position="40"/>
    </location>
</feature>
<proteinExistence type="predicted"/>
<evidence type="ECO:0000256" key="1">
    <source>
        <dbReference type="SAM" id="Phobius"/>
    </source>
</evidence>
<dbReference type="GeneID" id="56906466"/>
<gene>
    <name evidence="2" type="ORF">GLS_c22400</name>
</gene>
<evidence type="ECO:0000313" key="2">
    <source>
        <dbReference type="EMBL" id="AHK72111.1"/>
    </source>
</evidence>
<reference evidence="2 3" key="1">
    <citation type="journal article" date="2015" name="Appl. Microbiol. Biotechnol.">
        <title>The consequence of an additional NADH dehydrogenase paralog on the growth of Gluconobacter oxydans DSM3504.</title>
        <authorList>
            <person name="Kostner D."/>
            <person name="Luchterhand B."/>
            <person name="Junker A."/>
            <person name="Volland S."/>
            <person name="Daniel R."/>
            <person name="Buchs J."/>
            <person name="Liebl W."/>
            <person name="Ehrenreich A."/>
        </authorList>
    </citation>
    <scope>NUCLEOTIDE SEQUENCE [LARGE SCALE GENOMIC DNA]</scope>
    <source>
        <strain evidence="2">DSM 3504</strain>
    </source>
</reference>
<protein>
    <submittedName>
        <fullName evidence="2">Uncharacterized protein</fullName>
    </submittedName>
</protein>
<organism evidence="2 3">
    <name type="scientific">Gluconobacter oxydans DSM 3504</name>
    <dbReference type="NCBI Taxonomy" id="1288313"/>
    <lineage>
        <taxon>Bacteria</taxon>
        <taxon>Pseudomonadati</taxon>
        <taxon>Pseudomonadota</taxon>
        <taxon>Alphaproteobacteria</taxon>
        <taxon>Acetobacterales</taxon>
        <taxon>Acetobacteraceae</taxon>
        <taxon>Gluconobacter</taxon>
    </lineage>
</organism>
<dbReference type="Proteomes" id="UP000031656">
    <property type="component" value="Chromosome"/>
</dbReference>
<name>A0A067Z4W3_GLUOY</name>
<keyword evidence="1" id="KW-0812">Transmembrane</keyword>
<dbReference type="HOGENOM" id="CLU_2154787_0_0_5"/>
<dbReference type="RefSeq" id="WP_011253646.1">
    <property type="nucleotide sequence ID" value="NZ_CP004373.1"/>
</dbReference>
<evidence type="ECO:0000313" key="3">
    <source>
        <dbReference type="Proteomes" id="UP000031656"/>
    </source>
</evidence>